<dbReference type="Proteomes" id="UP001054837">
    <property type="component" value="Unassembled WGS sequence"/>
</dbReference>
<sequence>MARLNCWKSPAFDLRAAESRKASSTLITPLLMSIYSKTFHSNGWYSVSSGFVIVRSESVAETEKKIPVLKVLLSLPITAAALLKWHSFPNMGKEWDFPASITSFPSDGRCEDSSDGRSDEPGLLKHAIKDTHDKAEMRRVLLSLVGDSPLPRATRQSG</sequence>
<keyword evidence="2" id="KW-1185">Reference proteome</keyword>
<reference evidence="1 2" key="1">
    <citation type="submission" date="2021-06" db="EMBL/GenBank/DDBJ databases">
        <title>Caerostris darwini draft genome.</title>
        <authorList>
            <person name="Kono N."/>
            <person name="Arakawa K."/>
        </authorList>
    </citation>
    <scope>NUCLEOTIDE SEQUENCE [LARGE SCALE GENOMIC DNA]</scope>
</reference>
<evidence type="ECO:0000313" key="2">
    <source>
        <dbReference type="Proteomes" id="UP001054837"/>
    </source>
</evidence>
<accession>A0AAV4RG82</accession>
<organism evidence="1 2">
    <name type="scientific">Caerostris darwini</name>
    <dbReference type="NCBI Taxonomy" id="1538125"/>
    <lineage>
        <taxon>Eukaryota</taxon>
        <taxon>Metazoa</taxon>
        <taxon>Ecdysozoa</taxon>
        <taxon>Arthropoda</taxon>
        <taxon>Chelicerata</taxon>
        <taxon>Arachnida</taxon>
        <taxon>Araneae</taxon>
        <taxon>Araneomorphae</taxon>
        <taxon>Entelegynae</taxon>
        <taxon>Araneoidea</taxon>
        <taxon>Araneidae</taxon>
        <taxon>Caerostris</taxon>
    </lineage>
</organism>
<evidence type="ECO:0000313" key="1">
    <source>
        <dbReference type="EMBL" id="GIY20700.1"/>
    </source>
</evidence>
<dbReference type="EMBL" id="BPLQ01006195">
    <property type="protein sequence ID" value="GIY20700.1"/>
    <property type="molecule type" value="Genomic_DNA"/>
</dbReference>
<gene>
    <name evidence="1" type="ORF">CDAR_218481</name>
</gene>
<comment type="caution">
    <text evidence="1">The sequence shown here is derived from an EMBL/GenBank/DDBJ whole genome shotgun (WGS) entry which is preliminary data.</text>
</comment>
<proteinExistence type="predicted"/>
<protein>
    <submittedName>
        <fullName evidence="1">Uncharacterized protein</fullName>
    </submittedName>
</protein>
<name>A0AAV4RG82_9ARAC</name>
<dbReference type="AlphaFoldDB" id="A0AAV4RG82"/>